<dbReference type="NCBIfam" id="NF040506">
    <property type="entry name" value="PG0870_Nterm"/>
    <property type="match status" value="1"/>
</dbReference>
<evidence type="ECO:0000259" key="2">
    <source>
        <dbReference type="Pfam" id="PF21957"/>
    </source>
</evidence>
<name>A0ABR7QTC1_9FLAO</name>
<keyword evidence="4" id="KW-1185">Reference proteome</keyword>
<reference evidence="3 4" key="1">
    <citation type="submission" date="2020-08" db="EMBL/GenBank/DDBJ databases">
        <title>Arenibacter gaetbuli sp. nov., isolated from a sand dune.</title>
        <authorList>
            <person name="Park S."/>
            <person name="Yoon J.-H."/>
        </authorList>
    </citation>
    <scope>NUCLEOTIDE SEQUENCE [LARGE SCALE GENOMIC DNA]</scope>
    <source>
        <strain evidence="3 4">BSSL-BM3</strain>
    </source>
</reference>
<gene>
    <name evidence="3" type="ORF">H4O18_20785</name>
</gene>
<dbReference type="Pfam" id="PF21957">
    <property type="entry name" value="Zn_ribbon_16"/>
    <property type="match status" value="1"/>
</dbReference>
<feature type="domain" description="Zinc beta-ribbon finger putative" evidence="2">
    <location>
        <begin position="3"/>
        <end position="57"/>
    </location>
</feature>
<organism evidence="3 4">
    <name type="scientific">Arenibacter arenosicollis</name>
    <dbReference type="NCBI Taxonomy" id="2762274"/>
    <lineage>
        <taxon>Bacteria</taxon>
        <taxon>Pseudomonadati</taxon>
        <taxon>Bacteroidota</taxon>
        <taxon>Flavobacteriia</taxon>
        <taxon>Flavobacteriales</taxon>
        <taxon>Flavobacteriaceae</taxon>
        <taxon>Arenibacter</taxon>
    </lineage>
</organism>
<sequence>MNFKYSLDRSSKKFICPKCQKKTFVRYFDNIDQQYMEESLGRCDRESKCRYHNKPNRRGNYVKQTFEYSPPSPSYHNNQEIVKYGRNFRTNNLVQFLKIYFTQTEIQNVILRYLIGTSDHWTGATIFWRVDQFNNVRGGKVMAYNRNTGERVKKPYSKITWIHKINKQSDFVLQQCLFGLHLIKENKSKTVAIVESEKTAIIMCILMPKNIWMATGSKTGLNEKVLQPLKGHKVILFPDKTEYGAWAGKSAMLTAKGFKISCSRLLESYDLEEGADLADLFFKFKGCTNHTNKPLTPKAKNLQTLGEINPVVWRLVEEFGLV</sequence>
<proteinExistence type="predicted"/>
<evidence type="ECO:0000313" key="4">
    <source>
        <dbReference type="Proteomes" id="UP000618952"/>
    </source>
</evidence>
<comment type="caution">
    <text evidence="3">The sequence shown here is derived from an EMBL/GenBank/DDBJ whole genome shotgun (WGS) entry which is preliminary data.</text>
</comment>
<accession>A0ABR7QTC1</accession>
<evidence type="ECO:0000259" key="1">
    <source>
        <dbReference type="Pfam" id="PF19898"/>
    </source>
</evidence>
<dbReference type="InterPro" id="IPR045951">
    <property type="entry name" value="DUF6371"/>
</dbReference>
<dbReference type="InterPro" id="IPR047731">
    <property type="entry name" value="Zinc_ribbon_put"/>
</dbReference>
<dbReference type="RefSeq" id="WP_187588265.1">
    <property type="nucleotide sequence ID" value="NZ_JACLHY010000035.1"/>
</dbReference>
<dbReference type="Proteomes" id="UP000618952">
    <property type="component" value="Unassembled WGS sequence"/>
</dbReference>
<feature type="domain" description="DUF6371" evidence="1">
    <location>
        <begin position="91"/>
        <end position="240"/>
    </location>
</feature>
<dbReference type="Pfam" id="PF19898">
    <property type="entry name" value="DUF6371"/>
    <property type="match status" value="1"/>
</dbReference>
<dbReference type="EMBL" id="JACLHY010000035">
    <property type="protein sequence ID" value="MBC8770443.1"/>
    <property type="molecule type" value="Genomic_DNA"/>
</dbReference>
<evidence type="ECO:0000313" key="3">
    <source>
        <dbReference type="EMBL" id="MBC8770443.1"/>
    </source>
</evidence>
<protein>
    <submittedName>
        <fullName evidence="3">Toprim domain-containing protein</fullName>
    </submittedName>
</protein>